<evidence type="ECO:0000313" key="1">
    <source>
        <dbReference type="EMBL" id="KAH9511472.1"/>
    </source>
</evidence>
<dbReference type="Proteomes" id="UP000790347">
    <property type="component" value="Unassembled WGS sequence"/>
</dbReference>
<dbReference type="AlphaFoldDB" id="A0A922HV06"/>
<proteinExistence type="predicted"/>
<gene>
    <name evidence="1" type="ORF">DERF_009933</name>
</gene>
<reference evidence="1" key="1">
    <citation type="submission" date="2013-05" db="EMBL/GenBank/DDBJ databases">
        <authorList>
            <person name="Yim A.K.Y."/>
            <person name="Chan T.F."/>
            <person name="Ji K.M."/>
            <person name="Liu X.Y."/>
            <person name="Zhou J.W."/>
            <person name="Li R.Q."/>
            <person name="Yang K.Y."/>
            <person name="Li J."/>
            <person name="Li M."/>
            <person name="Law P.T.W."/>
            <person name="Wu Y.L."/>
            <person name="Cai Z.L."/>
            <person name="Qin H."/>
            <person name="Bao Y."/>
            <person name="Leung R.K.K."/>
            <person name="Ng P.K.S."/>
            <person name="Zou J."/>
            <person name="Zhong X.J."/>
            <person name="Ran P.X."/>
            <person name="Zhong N.S."/>
            <person name="Liu Z.G."/>
            <person name="Tsui S.K.W."/>
        </authorList>
    </citation>
    <scope>NUCLEOTIDE SEQUENCE</scope>
    <source>
        <strain evidence="1">Derf</strain>
        <tissue evidence="1">Whole organism</tissue>
    </source>
</reference>
<accession>A0A922HV06</accession>
<sequence>MNAQKFDRYIIIFISNFQNPTVTKNGCERMSNVTWDIGTIMITTTTNKEIHCLNILQFNSKNFGRKNNLIRFFR</sequence>
<comment type="caution">
    <text evidence="1">The sequence shown here is derived from an EMBL/GenBank/DDBJ whole genome shotgun (WGS) entry which is preliminary data.</text>
</comment>
<organism evidence="1 2">
    <name type="scientific">Dermatophagoides farinae</name>
    <name type="common">American house dust mite</name>
    <dbReference type="NCBI Taxonomy" id="6954"/>
    <lineage>
        <taxon>Eukaryota</taxon>
        <taxon>Metazoa</taxon>
        <taxon>Ecdysozoa</taxon>
        <taxon>Arthropoda</taxon>
        <taxon>Chelicerata</taxon>
        <taxon>Arachnida</taxon>
        <taxon>Acari</taxon>
        <taxon>Acariformes</taxon>
        <taxon>Sarcoptiformes</taxon>
        <taxon>Astigmata</taxon>
        <taxon>Psoroptidia</taxon>
        <taxon>Analgoidea</taxon>
        <taxon>Pyroglyphidae</taxon>
        <taxon>Dermatophagoidinae</taxon>
        <taxon>Dermatophagoides</taxon>
    </lineage>
</organism>
<protein>
    <submittedName>
        <fullName evidence="1">Uncharacterized protein</fullName>
    </submittedName>
</protein>
<evidence type="ECO:0000313" key="2">
    <source>
        <dbReference type="Proteomes" id="UP000790347"/>
    </source>
</evidence>
<reference evidence="1" key="2">
    <citation type="journal article" date="2022" name="Res Sq">
        <title>Comparative Genomics Reveals Insights into the Divergent Evolution of Astigmatic Mites and Household Pest Adaptations.</title>
        <authorList>
            <person name="Xiong Q."/>
            <person name="Wan A.T.-Y."/>
            <person name="Liu X.-Y."/>
            <person name="Fung C.S.-H."/>
            <person name="Xiao X."/>
            <person name="Malainual N."/>
            <person name="Hou J."/>
            <person name="Wang L."/>
            <person name="Wang M."/>
            <person name="Yang K."/>
            <person name="Cui Y."/>
            <person name="Leung E."/>
            <person name="Nong W."/>
            <person name="Shin S.-K."/>
            <person name="Au S."/>
            <person name="Jeong K.Y."/>
            <person name="Chew F.T."/>
            <person name="Hui J."/>
            <person name="Leung T.F."/>
            <person name="Tungtrongchitr A."/>
            <person name="Zhong N."/>
            <person name="Liu Z."/>
            <person name="Tsui S."/>
        </authorList>
    </citation>
    <scope>NUCLEOTIDE SEQUENCE</scope>
    <source>
        <strain evidence="1">Derf</strain>
        <tissue evidence="1">Whole organism</tissue>
    </source>
</reference>
<dbReference type="EMBL" id="ASGP02000004">
    <property type="protein sequence ID" value="KAH9511472.1"/>
    <property type="molecule type" value="Genomic_DNA"/>
</dbReference>
<name>A0A922HV06_DERFA</name>
<keyword evidence="2" id="KW-1185">Reference proteome</keyword>